<keyword evidence="2" id="KW-1185">Reference proteome</keyword>
<dbReference type="Proteomes" id="UP001374584">
    <property type="component" value="Unassembled WGS sequence"/>
</dbReference>
<protein>
    <submittedName>
        <fullName evidence="1">Uncharacterized protein</fullName>
    </submittedName>
</protein>
<reference evidence="1 2" key="1">
    <citation type="submission" date="2024-01" db="EMBL/GenBank/DDBJ databases">
        <title>The genomes of 5 underutilized Papilionoideae crops provide insights into root nodulation and disease resistanc.</title>
        <authorList>
            <person name="Jiang F."/>
        </authorList>
    </citation>
    <scope>NUCLEOTIDE SEQUENCE [LARGE SCALE GENOMIC DNA]</scope>
    <source>
        <strain evidence="1">JINMINGXINNONG_FW02</strain>
        <tissue evidence="1">Leaves</tissue>
    </source>
</reference>
<evidence type="ECO:0000313" key="1">
    <source>
        <dbReference type="EMBL" id="KAK7368746.1"/>
    </source>
</evidence>
<organism evidence="1 2">
    <name type="scientific">Phaseolus coccineus</name>
    <name type="common">Scarlet runner bean</name>
    <name type="synonym">Phaseolus multiflorus</name>
    <dbReference type="NCBI Taxonomy" id="3886"/>
    <lineage>
        <taxon>Eukaryota</taxon>
        <taxon>Viridiplantae</taxon>
        <taxon>Streptophyta</taxon>
        <taxon>Embryophyta</taxon>
        <taxon>Tracheophyta</taxon>
        <taxon>Spermatophyta</taxon>
        <taxon>Magnoliopsida</taxon>
        <taxon>eudicotyledons</taxon>
        <taxon>Gunneridae</taxon>
        <taxon>Pentapetalae</taxon>
        <taxon>rosids</taxon>
        <taxon>fabids</taxon>
        <taxon>Fabales</taxon>
        <taxon>Fabaceae</taxon>
        <taxon>Papilionoideae</taxon>
        <taxon>50 kb inversion clade</taxon>
        <taxon>NPAAA clade</taxon>
        <taxon>indigoferoid/millettioid clade</taxon>
        <taxon>Phaseoleae</taxon>
        <taxon>Phaseolus</taxon>
    </lineage>
</organism>
<proteinExistence type="predicted"/>
<comment type="caution">
    <text evidence="1">The sequence shown here is derived from an EMBL/GenBank/DDBJ whole genome shotgun (WGS) entry which is preliminary data.</text>
</comment>
<name>A0AAN9N9A6_PHACN</name>
<sequence>MHPPHSHLVPWVIMLGGVRDHHFSEASREHQLDLPYLLHQEPAEMRRQRKKQLLEFIIPVEEMSKPKKKLRRVNSAQSL</sequence>
<dbReference type="EMBL" id="JAYMYR010000004">
    <property type="protein sequence ID" value="KAK7368746.1"/>
    <property type="molecule type" value="Genomic_DNA"/>
</dbReference>
<evidence type="ECO:0000313" key="2">
    <source>
        <dbReference type="Proteomes" id="UP001374584"/>
    </source>
</evidence>
<gene>
    <name evidence="1" type="ORF">VNO80_10776</name>
</gene>
<dbReference type="AlphaFoldDB" id="A0AAN9N9A6"/>
<accession>A0AAN9N9A6</accession>